<keyword evidence="8" id="KW-1185">Reference proteome</keyword>
<dbReference type="Pfam" id="PF01497">
    <property type="entry name" value="Peripla_BP_2"/>
    <property type="match status" value="1"/>
</dbReference>
<sequence length="341" mass="36241">MKTRSLARRLAPAVVLLAATVGISSCSNQNVDPKSSGNTEVATGGERFGTADAETAKLGTDAAPGVFPRTIKHARGVTEIPRKPERIVVLDSGELDSVVSLGLKPVGMVTTDGASPIPTYLADKVQGVQTVGKNTTLDLEAIAKLKPDLILGSQLRVDKQYDKLSAIAPTVFSIRPGFPWKENFRLIGAAVGEEQKAKDALNSYADNARALSARFTGAKPTISLVRFMPNRLRLYGNKSLIGVILQDAGLPRAGKQGVDELSTEISLENISQADGDYIFYSSYGKPENTGESAALANPGWAQLSGVQKGKAFRVDDDVWYLGLGPTGANLIVKQLGEYLAK</sequence>
<dbReference type="GO" id="GO:0030288">
    <property type="term" value="C:outer membrane-bounded periplasmic space"/>
    <property type="evidence" value="ECO:0007669"/>
    <property type="project" value="TreeGrafter"/>
</dbReference>
<dbReference type="EMBL" id="JAAXOQ010000004">
    <property type="protein sequence ID" value="NKY17682.1"/>
    <property type="molecule type" value="Genomic_DNA"/>
</dbReference>
<evidence type="ECO:0000256" key="2">
    <source>
        <dbReference type="ARBA" id="ARBA00008814"/>
    </source>
</evidence>
<dbReference type="InterPro" id="IPR002491">
    <property type="entry name" value="ABC_transptr_periplasmic_BD"/>
</dbReference>
<keyword evidence="3" id="KW-0813">Transport</keyword>
<dbReference type="AlphaFoldDB" id="A0A846X073"/>
<dbReference type="SUPFAM" id="SSF53807">
    <property type="entry name" value="Helical backbone' metal receptor"/>
    <property type="match status" value="1"/>
</dbReference>
<accession>A0A846X073</accession>
<organism evidence="7 8">
    <name type="scientific">Tsukamurella spumae</name>
    <dbReference type="NCBI Taxonomy" id="44753"/>
    <lineage>
        <taxon>Bacteria</taxon>
        <taxon>Bacillati</taxon>
        <taxon>Actinomycetota</taxon>
        <taxon>Actinomycetes</taxon>
        <taxon>Mycobacteriales</taxon>
        <taxon>Tsukamurellaceae</taxon>
        <taxon>Tsukamurella</taxon>
    </lineage>
</organism>
<dbReference type="CDD" id="cd01146">
    <property type="entry name" value="FhuD"/>
    <property type="match status" value="1"/>
</dbReference>
<gene>
    <name evidence="7" type="ORF">HF999_04760</name>
</gene>
<keyword evidence="4 5" id="KW-0732">Signal</keyword>
<evidence type="ECO:0000256" key="4">
    <source>
        <dbReference type="ARBA" id="ARBA00022729"/>
    </source>
</evidence>
<protein>
    <submittedName>
        <fullName evidence="7">Iron-siderophore ABC transporter substrate-binding protein</fullName>
    </submittedName>
</protein>
<dbReference type="Proteomes" id="UP000582646">
    <property type="component" value="Unassembled WGS sequence"/>
</dbReference>
<evidence type="ECO:0000313" key="7">
    <source>
        <dbReference type="EMBL" id="NKY17682.1"/>
    </source>
</evidence>
<comment type="caution">
    <text evidence="7">The sequence shown here is derived from an EMBL/GenBank/DDBJ whole genome shotgun (WGS) entry which is preliminary data.</text>
</comment>
<comment type="subcellular location">
    <subcellularLocation>
        <location evidence="1">Cell envelope</location>
    </subcellularLocation>
</comment>
<evidence type="ECO:0000256" key="3">
    <source>
        <dbReference type="ARBA" id="ARBA00022448"/>
    </source>
</evidence>
<name>A0A846X073_9ACTN</name>
<dbReference type="PANTHER" id="PTHR30532:SF25">
    <property type="entry name" value="IRON(III) DICITRATE-BINDING PERIPLASMIC PROTEIN"/>
    <property type="match status" value="1"/>
</dbReference>
<dbReference type="InterPro" id="IPR051313">
    <property type="entry name" value="Bact_iron-sidero_bind"/>
</dbReference>
<feature type="chain" id="PRO_5038438023" evidence="5">
    <location>
        <begin position="19"/>
        <end position="341"/>
    </location>
</feature>
<evidence type="ECO:0000256" key="1">
    <source>
        <dbReference type="ARBA" id="ARBA00004196"/>
    </source>
</evidence>
<feature type="domain" description="Fe/B12 periplasmic-binding" evidence="6">
    <location>
        <begin position="86"/>
        <end position="341"/>
    </location>
</feature>
<reference evidence="7 8" key="1">
    <citation type="submission" date="2020-04" db="EMBL/GenBank/DDBJ databases">
        <title>MicrobeNet Type strains.</title>
        <authorList>
            <person name="Nicholson A.C."/>
        </authorList>
    </citation>
    <scope>NUCLEOTIDE SEQUENCE [LARGE SCALE GENOMIC DNA]</scope>
    <source>
        <strain evidence="7 8">DSM 44113</strain>
    </source>
</reference>
<dbReference type="Gene3D" id="3.40.50.1980">
    <property type="entry name" value="Nitrogenase molybdenum iron protein domain"/>
    <property type="match status" value="2"/>
</dbReference>
<dbReference type="PANTHER" id="PTHR30532">
    <property type="entry name" value="IRON III DICITRATE-BINDING PERIPLASMIC PROTEIN"/>
    <property type="match status" value="1"/>
</dbReference>
<feature type="signal peptide" evidence="5">
    <location>
        <begin position="1"/>
        <end position="18"/>
    </location>
</feature>
<proteinExistence type="inferred from homology"/>
<dbReference type="GO" id="GO:1901678">
    <property type="term" value="P:iron coordination entity transport"/>
    <property type="evidence" value="ECO:0007669"/>
    <property type="project" value="UniProtKB-ARBA"/>
</dbReference>
<evidence type="ECO:0000256" key="5">
    <source>
        <dbReference type="SAM" id="SignalP"/>
    </source>
</evidence>
<dbReference type="PROSITE" id="PS50983">
    <property type="entry name" value="FE_B12_PBP"/>
    <property type="match status" value="1"/>
</dbReference>
<comment type="similarity">
    <text evidence="2">Belongs to the bacterial solute-binding protein 8 family.</text>
</comment>
<evidence type="ECO:0000259" key="6">
    <source>
        <dbReference type="PROSITE" id="PS50983"/>
    </source>
</evidence>
<evidence type="ECO:0000313" key="8">
    <source>
        <dbReference type="Proteomes" id="UP000582646"/>
    </source>
</evidence>
<dbReference type="PROSITE" id="PS51257">
    <property type="entry name" value="PROKAR_LIPOPROTEIN"/>
    <property type="match status" value="1"/>
</dbReference>